<proteinExistence type="predicted"/>
<protein>
    <recommendedName>
        <fullName evidence="3">Transposon Ty3-I Gag-Pol polyprotein</fullName>
    </recommendedName>
</protein>
<evidence type="ECO:0000313" key="2">
    <source>
        <dbReference type="Proteomes" id="UP000288805"/>
    </source>
</evidence>
<accession>A0A438DGX5</accession>
<dbReference type="Gene3D" id="3.10.10.10">
    <property type="entry name" value="HIV Type 1 Reverse Transcriptase, subunit A, domain 1"/>
    <property type="match status" value="1"/>
</dbReference>
<evidence type="ECO:0000313" key="1">
    <source>
        <dbReference type="EMBL" id="RVW34727.1"/>
    </source>
</evidence>
<dbReference type="PANTHER" id="PTHR24559">
    <property type="entry name" value="TRANSPOSON TY3-I GAG-POL POLYPROTEIN"/>
    <property type="match status" value="1"/>
</dbReference>
<dbReference type="InterPro" id="IPR053134">
    <property type="entry name" value="RNA-dir_DNA_polymerase"/>
</dbReference>
<name>A0A438DGX5_VITVI</name>
<dbReference type="PANTHER" id="PTHR24559:SF457">
    <property type="entry name" value="RNA-DIRECTED DNA POLYMERASE HOMOLOG"/>
    <property type="match status" value="1"/>
</dbReference>
<gene>
    <name evidence="1" type="ORF">CK203_110698</name>
</gene>
<dbReference type="InterPro" id="IPR043502">
    <property type="entry name" value="DNA/RNA_pol_sf"/>
</dbReference>
<reference evidence="1 2" key="1">
    <citation type="journal article" date="2018" name="PLoS Genet.">
        <title>Population sequencing reveals clonal diversity and ancestral inbreeding in the grapevine cultivar Chardonnay.</title>
        <authorList>
            <person name="Roach M.J."/>
            <person name="Johnson D.L."/>
            <person name="Bohlmann J."/>
            <person name="van Vuuren H.J."/>
            <person name="Jones S.J."/>
            <person name="Pretorius I.S."/>
            <person name="Schmidt S.A."/>
            <person name="Borneman A.R."/>
        </authorList>
    </citation>
    <scope>NUCLEOTIDE SEQUENCE [LARGE SCALE GENOMIC DNA]</scope>
    <source>
        <strain evidence="2">cv. Chardonnay</strain>
        <tissue evidence="1">Leaf</tissue>
    </source>
</reference>
<sequence>MPTPFRLVPEATSVQTTTVVPLTFSHYNAQTPFVFILDIEEVRTPYVDDVHIPDIEYVIHRGKVVRQQPPIAARPLEGTSSHEEVKRKDDEILRQVETTTTRDGLIHMVMAGRATCIVFSDDDLPLEGSDHTRPLYISINCSGRRVPSVLLDNGSTLNVCPLAIVIALGYAPSNFSPSTQTVRAYDSTRREIHKAGVIPSSLYQKAKFIQDGQVVTVLSVGDMFISAKSTLKMEDFCRDFVAMSFDQHGSTVVLDMMMSMFYLPSMGLGRRQHRPNEFMAIPDHDVPFGLGFIPTEADYLYMARLRKERVRARLTHTSFDYPVRPYTMSLADYFVRASEPQMPSDGIIGGLSTFRRPSFSVLSINYNVLFPDEIDEHGTFAEIRDMVDEAIPHDKYIDEMLAMNMSQIDEMIWPKLAMPFNLFGVSAIEIAEEIQTALAQEFTEDNIVDVLFDDPISLVEGASDFVGPPLSFDVLSGFVYHSDDVHDSSFMDLSIFEYLPVSYDITLSAPSSPTSHIYDIDDEITRHDLDDDSSFASNPDPIDQRVSSVVGEAEIIDFGIVDQPRKLRIRSYLSIDERDSLVQLLKSYLDVKEEIQKQLSVGFPSMVEYPEWLANVVHVPKNDGKVRVCVNFRDFNKASPKDDFPLPHIDMLVDSTVGHSMLSFMDGFSGVQSDPDGSRAHGEDVLHYQVGYLLLPSHAIQVEECKSYLSESNDYCIP</sequence>
<dbReference type="EMBL" id="QGNW01001627">
    <property type="protein sequence ID" value="RVW34727.1"/>
    <property type="molecule type" value="Genomic_DNA"/>
</dbReference>
<organism evidence="1 2">
    <name type="scientific">Vitis vinifera</name>
    <name type="common">Grape</name>
    <dbReference type="NCBI Taxonomy" id="29760"/>
    <lineage>
        <taxon>Eukaryota</taxon>
        <taxon>Viridiplantae</taxon>
        <taxon>Streptophyta</taxon>
        <taxon>Embryophyta</taxon>
        <taxon>Tracheophyta</taxon>
        <taxon>Spermatophyta</taxon>
        <taxon>Magnoliopsida</taxon>
        <taxon>eudicotyledons</taxon>
        <taxon>Gunneridae</taxon>
        <taxon>Pentapetalae</taxon>
        <taxon>rosids</taxon>
        <taxon>Vitales</taxon>
        <taxon>Vitaceae</taxon>
        <taxon>Viteae</taxon>
        <taxon>Vitis</taxon>
    </lineage>
</organism>
<dbReference type="Proteomes" id="UP000288805">
    <property type="component" value="Unassembled WGS sequence"/>
</dbReference>
<evidence type="ECO:0008006" key="3">
    <source>
        <dbReference type="Google" id="ProtNLM"/>
    </source>
</evidence>
<comment type="caution">
    <text evidence="1">The sequence shown here is derived from an EMBL/GenBank/DDBJ whole genome shotgun (WGS) entry which is preliminary data.</text>
</comment>
<dbReference type="SUPFAM" id="SSF56672">
    <property type="entry name" value="DNA/RNA polymerases"/>
    <property type="match status" value="1"/>
</dbReference>
<dbReference type="AlphaFoldDB" id="A0A438DGX5"/>